<dbReference type="AlphaFoldDB" id="A0A316VYV3"/>
<feature type="coiled-coil region" evidence="1">
    <location>
        <begin position="45"/>
        <end position="72"/>
    </location>
</feature>
<dbReference type="GeneID" id="37038553"/>
<sequence length="331" mass="35169">MENWKAFTQNISANVGPVGQRISRGFGNLNQQAKERFGTVDADDITELPQEYKDLEQRVDALRSAHNNLLKIARAYESEGYDYPTQVQESIGQLSQQIGHSVTSWASSATKGTSLPAVQPTAAPPEVHRTLAHALSRGAASGALELGASPTSIAGLPTSPASGPSGGNLAGEESKLGEALQKFALAQDRVGNARLAQDDSIRQGFLQPWQAFGAQITVAIKARQAVRDARLHLDSWRQALKAIEAAGNTAKLDSHRQEVEAAEDKLVEATEAAIASQKAVLENPEGIKSLAAFVKAQSEYHQAAAQVLAQASSELANLGLAAESDYRATRA</sequence>
<evidence type="ECO:0000256" key="1">
    <source>
        <dbReference type="SAM" id="Coils"/>
    </source>
</evidence>
<evidence type="ECO:0008006" key="5">
    <source>
        <dbReference type="Google" id="ProtNLM"/>
    </source>
</evidence>
<dbReference type="STRING" id="1522189.A0A316VYV3"/>
<keyword evidence="1" id="KW-0175">Coiled coil</keyword>
<evidence type="ECO:0000256" key="2">
    <source>
        <dbReference type="SAM" id="MobiDB-lite"/>
    </source>
</evidence>
<keyword evidence="4" id="KW-1185">Reference proteome</keyword>
<name>A0A316VYV3_9BASI</name>
<dbReference type="RefSeq" id="XP_025369664.1">
    <property type="nucleotide sequence ID" value="XM_025516683.1"/>
</dbReference>
<dbReference type="Gene3D" id="1.20.1270.60">
    <property type="entry name" value="Arfaptin homology (AH) domain/BAR domain"/>
    <property type="match status" value="1"/>
</dbReference>
<proteinExistence type="predicted"/>
<gene>
    <name evidence="3" type="ORF">IE81DRAFT_356877</name>
</gene>
<reference evidence="3 4" key="1">
    <citation type="journal article" date="2018" name="Mol. Biol. Evol.">
        <title>Broad Genomic Sampling Reveals a Smut Pathogenic Ancestry of the Fungal Clade Ustilaginomycotina.</title>
        <authorList>
            <person name="Kijpornyongpan T."/>
            <person name="Mondo S.J."/>
            <person name="Barry K."/>
            <person name="Sandor L."/>
            <person name="Lee J."/>
            <person name="Lipzen A."/>
            <person name="Pangilinan J."/>
            <person name="LaButti K."/>
            <person name="Hainaut M."/>
            <person name="Henrissat B."/>
            <person name="Grigoriev I.V."/>
            <person name="Spatafora J.W."/>
            <person name="Aime M.C."/>
        </authorList>
    </citation>
    <scope>NUCLEOTIDE SEQUENCE [LARGE SCALE GENOMIC DNA]</scope>
    <source>
        <strain evidence="3 4">MCA 4658</strain>
    </source>
</reference>
<dbReference type="EMBL" id="KZ819379">
    <property type="protein sequence ID" value="PWN42504.1"/>
    <property type="molecule type" value="Genomic_DNA"/>
</dbReference>
<dbReference type="InterPro" id="IPR027267">
    <property type="entry name" value="AH/BAR_dom_sf"/>
</dbReference>
<dbReference type="FunCoup" id="A0A316VYV3">
    <property type="interactions" value="13"/>
</dbReference>
<protein>
    <recommendedName>
        <fullName evidence="5">BAR domain-containing protein</fullName>
    </recommendedName>
</protein>
<dbReference type="InterPro" id="IPR018859">
    <property type="entry name" value="BAR_dom-cont"/>
</dbReference>
<feature type="coiled-coil region" evidence="1">
    <location>
        <begin position="245"/>
        <end position="272"/>
    </location>
</feature>
<evidence type="ECO:0000313" key="4">
    <source>
        <dbReference type="Proteomes" id="UP000245783"/>
    </source>
</evidence>
<dbReference type="SUPFAM" id="SSF103657">
    <property type="entry name" value="BAR/IMD domain-like"/>
    <property type="match status" value="1"/>
</dbReference>
<evidence type="ECO:0000313" key="3">
    <source>
        <dbReference type="EMBL" id="PWN42504.1"/>
    </source>
</evidence>
<organism evidence="3 4">
    <name type="scientific">Ceraceosorus guamensis</name>
    <dbReference type="NCBI Taxonomy" id="1522189"/>
    <lineage>
        <taxon>Eukaryota</taxon>
        <taxon>Fungi</taxon>
        <taxon>Dikarya</taxon>
        <taxon>Basidiomycota</taxon>
        <taxon>Ustilaginomycotina</taxon>
        <taxon>Exobasidiomycetes</taxon>
        <taxon>Ceraceosorales</taxon>
        <taxon>Ceraceosoraceae</taxon>
        <taxon>Ceraceosorus</taxon>
    </lineage>
</organism>
<dbReference type="OrthoDB" id="5549748at2759"/>
<dbReference type="InParanoid" id="A0A316VYV3"/>
<accession>A0A316VYV3</accession>
<dbReference type="Proteomes" id="UP000245783">
    <property type="component" value="Unassembled WGS sequence"/>
</dbReference>
<dbReference type="CDD" id="cd07600">
    <property type="entry name" value="BAR_Gvp36"/>
    <property type="match status" value="1"/>
</dbReference>
<feature type="region of interest" description="Disordered" evidence="2">
    <location>
        <begin position="151"/>
        <end position="172"/>
    </location>
</feature>
<dbReference type="Pfam" id="PF10455">
    <property type="entry name" value="BAR_2"/>
    <property type="match status" value="1"/>
</dbReference>